<reference evidence="2" key="1">
    <citation type="submission" date="2013-07" db="EMBL/GenBank/DDBJ databases">
        <title>Sub-species coevolution in mutualistic symbiosis.</title>
        <authorList>
            <person name="Murfin K."/>
            <person name="Klassen J."/>
            <person name="Lee M."/>
            <person name="Forst S."/>
            <person name="Stock P."/>
            <person name="Goodrich-Blair H."/>
        </authorList>
    </citation>
    <scope>NUCLEOTIDE SEQUENCE [LARGE SCALE GENOMIC DNA]</scope>
    <source>
        <strain evidence="2">Puntauvense</strain>
    </source>
</reference>
<gene>
    <name evidence="2" type="ORF">XBP1_2240003</name>
</gene>
<dbReference type="InterPro" id="IPR035093">
    <property type="entry name" value="RelE/ParE_toxin_dom_sf"/>
</dbReference>
<sequence length="93" mass="10901">MANVVWEEDALDDRINIFEYLYQYNPQAAEKTDLIFEKQDGLLALQPYLGVCKNGWNGFCLVLADVPFNIYYDVDGNIVRIMRVLHQKQRFPL</sequence>
<proteinExistence type="predicted"/>
<evidence type="ECO:0000313" key="2">
    <source>
        <dbReference type="EMBL" id="CDG96803.1"/>
    </source>
</evidence>
<name>A0A077NEH0_XENBV</name>
<dbReference type="HOGENOM" id="CLU_147162_11_2_6"/>
<dbReference type="InterPro" id="IPR007712">
    <property type="entry name" value="RelE/ParE_toxin"/>
</dbReference>
<accession>A0A077NEH0</accession>
<evidence type="ECO:0000313" key="3">
    <source>
        <dbReference type="Proteomes" id="UP000028511"/>
    </source>
</evidence>
<dbReference type="Gene3D" id="3.30.2310.20">
    <property type="entry name" value="RelE-like"/>
    <property type="match status" value="1"/>
</dbReference>
<comment type="caution">
    <text evidence="2">The sequence shown here is derived from an EMBL/GenBank/DDBJ whole genome shotgun (WGS) entry which is preliminary data.</text>
</comment>
<dbReference type="EMBL" id="CBSW010000140">
    <property type="protein sequence ID" value="CDG96803.1"/>
    <property type="molecule type" value="Genomic_DNA"/>
</dbReference>
<dbReference type="RefSeq" id="WP_038217140.1">
    <property type="nucleotide sequence ID" value="NZ_CAWLWN010000193.1"/>
</dbReference>
<evidence type="ECO:0000256" key="1">
    <source>
        <dbReference type="ARBA" id="ARBA00022649"/>
    </source>
</evidence>
<keyword evidence="1" id="KW-1277">Toxin-antitoxin system</keyword>
<protein>
    <submittedName>
        <fullName evidence="2">Plasmid stabilization system protein protein</fullName>
    </submittedName>
</protein>
<dbReference type="AlphaFoldDB" id="A0A077NEH0"/>
<dbReference type="Proteomes" id="UP000028511">
    <property type="component" value="Unassembled WGS sequence"/>
</dbReference>
<dbReference type="Pfam" id="PF05016">
    <property type="entry name" value="ParE_toxin"/>
    <property type="match status" value="1"/>
</dbReference>
<organism evidence="2 3">
    <name type="scientific">Xenorhabdus bovienii str. puntauvense</name>
    <dbReference type="NCBI Taxonomy" id="1398201"/>
    <lineage>
        <taxon>Bacteria</taxon>
        <taxon>Pseudomonadati</taxon>
        <taxon>Pseudomonadota</taxon>
        <taxon>Gammaproteobacteria</taxon>
        <taxon>Enterobacterales</taxon>
        <taxon>Morganellaceae</taxon>
        <taxon>Xenorhabdus</taxon>
    </lineage>
</organism>